<dbReference type="RefSeq" id="XP_957848.2">
    <property type="nucleotide sequence ID" value="XM_952755.2"/>
</dbReference>
<evidence type="ECO:0000256" key="1">
    <source>
        <dbReference type="SAM" id="MobiDB-lite"/>
    </source>
</evidence>
<feature type="region of interest" description="Disordered" evidence="1">
    <location>
        <begin position="312"/>
        <end position="342"/>
    </location>
</feature>
<name>Q7S001_NEUCR</name>
<evidence type="ECO:0000313" key="3">
    <source>
        <dbReference type="Proteomes" id="UP000001805"/>
    </source>
</evidence>
<dbReference type="VEuPathDB" id="FungiDB:NCU07810"/>
<dbReference type="KEGG" id="ncr:NCU07810"/>
<gene>
    <name evidence="2" type="ORF">NCU07810</name>
</gene>
<dbReference type="OrthoDB" id="3537171at2759"/>
<dbReference type="HOGENOM" id="CLU_742053_0_0_1"/>
<evidence type="ECO:0000313" key="2">
    <source>
        <dbReference type="EMBL" id="EAA28612.2"/>
    </source>
</evidence>
<reference evidence="2 3" key="1">
    <citation type="journal article" date="2003" name="Nature">
        <title>The genome sequence of the filamentous fungus Neurospora crassa.</title>
        <authorList>
            <person name="Galagan J.E."/>
            <person name="Calvo S.E."/>
            <person name="Borkovich K.A."/>
            <person name="Selker E.U."/>
            <person name="Read N.D."/>
            <person name="Jaffe D."/>
            <person name="FitzHugh W."/>
            <person name="Ma L.J."/>
            <person name="Smirnov S."/>
            <person name="Purcell S."/>
            <person name="Rehman B."/>
            <person name="Elkins T."/>
            <person name="Engels R."/>
            <person name="Wang S."/>
            <person name="Nielsen C.B."/>
            <person name="Butler J."/>
            <person name="Endrizzi M."/>
            <person name="Qui D."/>
            <person name="Ianakiev P."/>
            <person name="Bell-Pedersen D."/>
            <person name="Nelson M.A."/>
            <person name="Werner-Washburne M."/>
            <person name="Selitrennikoff C.P."/>
            <person name="Kinsey J.A."/>
            <person name="Braun E.L."/>
            <person name="Zelter A."/>
            <person name="Schulte U."/>
            <person name="Kothe G.O."/>
            <person name="Jedd G."/>
            <person name="Mewes W."/>
            <person name="Staben C."/>
            <person name="Marcotte E."/>
            <person name="Greenberg D."/>
            <person name="Roy A."/>
            <person name="Foley K."/>
            <person name="Naylor J."/>
            <person name="Stange-Thomann N."/>
            <person name="Barrett R."/>
            <person name="Gnerre S."/>
            <person name="Kamal M."/>
            <person name="Kamvysselis M."/>
            <person name="Mauceli E."/>
            <person name="Bielke C."/>
            <person name="Rudd S."/>
            <person name="Frishman D."/>
            <person name="Krystofova S."/>
            <person name="Rasmussen C."/>
            <person name="Metzenberg R.L."/>
            <person name="Perkins D.D."/>
            <person name="Kroken S."/>
            <person name="Cogoni C."/>
            <person name="Macino G."/>
            <person name="Catcheside D."/>
            <person name="Li W."/>
            <person name="Pratt R.J."/>
            <person name="Osmani S.A."/>
            <person name="DeSouza C.P."/>
            <person name="Glass L."/>
            <person name="Orbach M.J."/>
            <person name="Berglund J.A."/>
            <person name="Voelker R."/>
            <person name="Yarden O."/>
            <person name="Plamann M."/>
            <person name="Seiler S."/>
            <person name="Dunlap J."/>
            <person name="Radford A."/>
            <person name="Aramayo R."/>
            <person name="Natvig D.O."/>
            <person name="Alex L.A."/>
            <person name="Mannhaupt G."/>
            <person name="Ebbole D.J."/>
            <person name="Freitag M."/>
            <person name="Paulsen I."/>
            <person name="Sachs M.S."/>
            <person name="Lander E.S."/>
            <person name="Nusbaum C."/>
            <person name="Birren B."/>
        </authorList>
    </citation>
    <scope>NUCLEOTIDE SEQUENCE [LARGE SCALE GENOMIC DNA]</scope>
    <source>
        <strain evidence="3">ATCC 24698 / 74-OR23-1A / CBS 708.71 / DSM 1257 / FGSC 987</strain>
    </source>
</reference>
<accession>Q7S001</accession>
<sequence length="373" mass="42727">MCCPPGSRHPFRSDTPATPARSATIPTSPWSRWLASGSCLDLISSIGGRTISDKFSSNIRRFPEARENIMCRYVALAPAPPHPITGKVLSFIDGKEMEKGSYVDLFHEYECPAECLDQYFGGGGCLTADCMNELDEAYDGWIIRNPWYYRAAQGGMKIIRWLPKRENILEDSPEQIPSGLDSDAFGHPVLIVTRGMDEKGRMTSFNNRNILAKFPLPSHRRNREPYWPIDPTPKHPDTGNLLKLKDKRRMDKEYSYVNSQTSYPVCYGILEPYKSEDPEDVWVVEEESYEKLTKGRDYDRFHSSSWRREEGKSVLRLPEPVKEREQEGKQASMATSNDETPDLAEEIREKYIREYFEEVNDFLLGSILGAILF</sequence>
<dbReference type="InParanoid" id="Q7S001"/>
<dbReference type="PaxDb" id="5141-EFNCRP00000007914"/>
<dbReference type="AlphaFoldDB" id="Q7S001"/>
<feature type="region of interest" description="Disordered" evidence="1">
    <location>
        <begin position="1"/>
        <end position="26"/>
    </location>
</feature>
<dbReference type="PANTHER" id="PTHR37048">
    <property type="entry name" value="QUESTIONABLE PROTEIN"/>
    <property type="match status" value="1"/>
</dbReference>
<dbReference type="EMBL" id="CM002240">
    <property type="protein sequence ID" value="EAA28612.2"/>
    <property type="molecule type" value="Genomic_DNA"/>
</dbReference>
<dbReference type="GeneID" id="3873995"/>
<dbReference type="PANTHER" id="PTHR37048:SF2">
    <property type="entry name" value="QUESTIONABLE PROTEIN"/>
    <property type="match status" value="1"/>
</dbReference>
<dbReference type="Proteomes" id="UP000001805">
    <property type="component" value="Chromosome 2, Linkage Group V"/>
</dbReference>
<protein>
    <submittedName>
        <fullName evidence="2">Uncharacterized protein</fullName>
    </submittedName>
</protein>
<feature type="compositionally biased region" description="Basic and acidic residues" evidence="1">
    <location>
        <begin position="312"/>
        <end position="328"/>
    </location>
</feature>
<proteinExistence type="predicted"/>
<organism evidence="2 3">
    <name type="scientific">Neurospora crassa (strain ATCC 24698 / 74-OR23-1A / CBS 708.71 / DSM 1257 / FGSC 987)</name>
    <dbReference type="NCBI Taxonomy" id="367110"/>
    <lineage>
        <taxon>Eukaryota</taxon>
        <taxon>Fungi</taxon>
        <taxon>Dikarya</taxon>
        <taxon>Ascomycota</taxon>
        <taxon>Pezizomycotina</taxon>
        <taxon>Sordariomycetes</taxon>
        <taxon>Sordariomycetidae</taxon>
        <taxon>Sordariales</taxon>
        <taxon>Sordariaceae</taxon>
        <taxon>Neurospora</taxon>
    </lineage>
</organism>
<keyword evidence="3" id="KW-1185">Reference proteome</keyword>